<dbReference type="Proteomes" id="UP000184172">
    <property type="component" value="Unassembled WGS sequence"/>
</dbReference>
<dbReference type="EMBL" id="FQYV01000008">
    <property type="protein sequence ID" value="SHJ00454.1"/>
    <property type="molecule type" value="Genomic_DNA"/>
</dbReference>
<keyword evidence="1" id="KW-0413">Isomerase</keyword>
<organism evidence="1 2">
    <name type="scientific">Aequorivita viscosa</name>
    <dbReference type="NCBI Taxonomy" id="797419"/>
    <lineage>
        <taxon>Bacteria</taxon>
        <taxon>Pseudomonadati</taxon>
        <taxon>Bacteroidota</taxon>
        <taxon>Flavobacteriia</taxon>
        <taxon>Flavobacteriales</taxon>
        <taxon>Flavobacteriaceae</taxon>
        <taxon>Aequorivita</taxon>
    </lineage>
</organism>
<dbReference type="InterPro" id="IPR036249">
    <property type="entry name" value="Thioredoxin-like_sf"/>
</dbReference>
<accession>A0A1M6FS01</accession>
<dbReference type="Gene3D" id="3.40.30.10">
    <property type="entry name" value="Glutaredoxin"/>
    <property type="match status" value="1"/>
</dbReference>
<name>A0A1M6FS01_9FLAO</name>
<gene>
    <name evidence="1" type="ORF">SAMN04487908_10835</name>
</gene>
<evidence type="ECO:0000313" key="1">
    <source>
        <dbReference type="EMBL" id="SHJ00454.1"/>
    </source>
</evidence>
<evidence type="ECO:0000313" key="2">
    <source>
        <dbReference type="Proteomes" id="UP000184172"/>
    </source>
</evidence>
<reference evidence="2" key="1">
    <citation type="submission" date="2016-11" db="EMBL/GenBank/DDBJ databases">
        <authorList>
            <person name="Varghese N."/>
            <person name="Submissions S."/>
        </authorList>
    </citation>
    <scope>NUCLEOTIDE SEQUENCE [LARGE SCALE GENOMIC DNA]</scope>
    <source>
        <strain evidence="2">DSM 26349</strain>
    </source>
</reference>
<dbReference type="OrthoDB" id="6398367at2"/>
<dbReference type="STRING" id="797419.SAMN05216556_10981"/>
<dbReference type="RefSeq" id="WP_073216955.1">
    <property type="nucleotide sequence ID" value="NZ_FNNS01000009.1"/>
</dbReference>
<protein>
    <submittedName>
        <fullName evidence="1">Thiol-disulfide isomerase or thioredoxin</fullName>
    </submittedName>
</protein>
<keyword evidence="2" id="KW-1185">Reference proteome</keyword>
<dbReference type="AlphaFoldDB" id="A0A1M6FS01"/>
<dbReference type="PROSITE" id="PS51257">
    <property type="entry name" value="PROKAR_LIPOPROTEIN"/>
    <property type="match status" value="1"/>
</dbReference>
<dbReference type="SUPFAM" id="SSF52833">
    <property type="entry name" value="Thioredoxin-like"/>
    <property type="match status" value="1"/>
</dbReference>
<proteinExistence type="predicted"/>
<dbReference type="GO" id="GO:0016853">
    <property type="term" value="F:isomerase activity"/>
    <property type="evidence" value="ECO:0007669"/>
    <property type="project" value="UniProtKB-KW"/>
</dbReference>
<sequence>MKKILILLSVTTILACNSSKEKQSTIKTTETVSFASKNNKAEKMNETVPYEESVMILGKANRAGLQNEAFKDWFGPGYESYNPDSGVVEKLKPLLKDVQITVFMGTWCEDSHREVPYLYKVLDKTGYDESQLTVIAVSEEKTTPQGFEEGKNITHVPTIIFYKDEVEMGRIVEFTIQTLEQDMLDILSGADYKNPYSE</sequence>